<evidence type="ECO:0000313" key="1">
    <source>
        <dbReference type="EMBL" id="SMC36582.1"/>
    </source>
</evidence>
<sequence>MLLILVLFMMVFCACAVADTEYALEPCAGKISINETNYIVLTPENLDDHQDLLSSPAISKTKEELLADWEENHVLLQAWTKKMDACLEVRVYVDEDSTHYFDLEQQTRQTRNEYLKLHQGSGKYAKEGFTILKPEWKKQKYGGNFLKFEYKRTVGEATWRGVARKSIRNGYTVFLDYKVFDRLPRRTDEDNLNKIANTLVFETKDPGEAAIQSAAAIDAGNADTISVDLTSVLQVTVEPPLVTNTGIFTVEGRATPGASIIGVAQRLANFSTQNFPMEVPKSGNFKLKFTLPEEGVWNITLTLEINGVRVLETYSSENVTQYYKSLLPISMTSEIPEILTSDELTVSGVTDKGVTVQCLVSCGSATVLEKTIRTNGTGVFKFKVPTTLEGDYDIVLAFQKKGLDNKRLEYKTTRQLTEQDTRDRSATKAIHPAYNTLVKKLDTYAGKYMVYTAHVVSVEQSGDQWIILAALKKNKDKYSNYLVYSADHDPGLEAGSKVKIYGTCEGVGHQYQSEEDVVSYPCFIFSFYE</sequence>
<dbReference type="EMBL" id="FWXZ01000001">
    <property type="protein sequence ID" value="SMC36582.1"/>
    <property type="molecule type" value="Genomic_DNA"/>
</dbReference>
<keyword evidence="2" id="KW-1185">Reference proteome</keyword>
<name>A0AC61PHT0_9FIRM</name>
<evidence type="ECO:0000313" key="2">
    <source>
        <dbReference type="Proteomes" id="UP000192328"/>
    </source>
</evidence>
<organism evidence="1 2">
    <name type="scientific">Aristaeella lactis</name>
    <dbReference type="NCBI Taxonomy" id="3046383"/>
    <lineage>
        <taxon>Bacteria</taxon>
        <taxon>Bacillati</taxon>
        <taxon>Bacillota</taxon>
        <taxon>Clostridia</taxon>
        <taxon>Eubacteriales</taxon>
        <taxon>Aristaeellaceae</taxon>
        <taxon>Aristaeella</taxon>
    </lineage>
</organism>
<proteinExistence type="predicted"/>
<protein>
    <submittedName>
        <fullName evidence="1">Uncharacterized protein</fullName>
    </submittedName>
</protein>
<comment type="caution">
    <text evidence="1">The sequence shown here is derived from an EMBL/GenBank/DDBJ whole genome shotgun (WGS) entry which is preliminary data.</text>
</comment>
<reference evidence="1" key="1">
    <citation type="submission" date="2017-04" db="EMBL/GenBank/DDBJ databases">
        <authorList>
            <person name="Varghese N."/>
            <person name="Submissions S."/>
        </authorList>
    </citation>
    <scope>NUCLEOTIDE SEQUENCE</scope>
    <source>
        <strain evidence="1">WTE2008</strain>
    </source>
</reference>
<gene>
    <name evidence="1" type="ORF">SAMN06297397_0310</name>
</gene>
<dbReference type="Proteomes" id="UP000192328">
    <property type="component" value="Unassembled WGS sequence"/>
</dbReference>
<accession>A0AC61PHT0</accession>